<dbReference type="Gene3D" id="3.40.50.300">
    <property type="entry name" value="P-loop containing nucleotide triphosphate hydrolases"/>
    <property type="match status" value="1"/>
</dbReference>
<dbReference type="SUPFAM" id="SSF52540">
    <property type="entry name" value="P-loop containing nucleoside triphosphate hydrolases"/>
    <property type="match status" value="1"/>
</dbReference>
<comment type="caution">
    <text evidence="1">The sequence shown here is derived from an EMBL/GenBank/DDBJ whole genome shotgun (WGS) entry which is preliminary data.</text>
</comment>
<evidence type="ECO:0000313" key="2">
    <source>
        <dbReference type="Proteomes" id="UP001363622"/>
    </source>
</evidence>
<dbReference type="EMBL" id="JBBPHU010000001">
    <property type="protein sequence ID" value="KAK7524428.1"/>
    <property type="molecule type" value="Genomic_DNA"/>
</dbReference>
<accession>A0ABR1L4F0</accession>
<protein>
    <submittedName>
        <fullName evidence="1">Uncharacterized protein</fullName>
    </submittedName>
</protein>
<name>A0ABR1L4F0_9PEZI</name>
<evidence type="ECO:0000313" key="1">
    <source>
        <dbReference type="EMBL" id="KAK7524428.1"/>
    </source>
</evidence>
<proteinExistence type="predicted"/>
<sequence>MRQFIHDREAQIGEELFEFAEPTFELHEEYIGVALATRKGKWHRAPDALAIPDPLNLRSLPQAISFNDERQYLSYTLGARAYEYEEEQKRVANFSNGTHTCAETWTGAVIKVPRLYLKEGCNVAVAAERPPFKGGRVLEPDTYQADFFFGHHGQSPSPIRNRVINFMTSPADSQMWFFKLLLAHDNYNKDLIKSTIKPKVLSKINERCAARGLNKEQKQAVLQYFGQNISIVVGPGGTGKSTLVDTIVEIEGSLKIRLNEANPHRFFRVRKMFDERLSDDKTVGQLTATVQGYSVDEDIQEIL</sequence>
<gene>
    <name evidence="1" type="ORF">IWZ03DRAFT_429507</name>
</gene>
<organism evidence="1 2">
    <name type="scientific">Phyllosticta citriasiana</name>
    <dbReference type="NCBI Taxonomy" id="595635"/>
    <lineage>
        <taxon>Eukaryota</taxon>
        <taxon>Fungi</taxon>
        <taxon>Dikarya</taxon>
        <taxon>Ascomycota</taxon>
        <taxon>Pezizomycotina</taxon>
        <taxon>Dothideomycetes</taxon>
        <taxon>Dothideomycetes incertae sedis</taxon>
        <taxon>Botryosphaeriales</taxon>
        <taxon>Phyllostictaceae</taxon>
        <taxon>Phyllosticta</taxon>
    </lineage>
</organism>
<keyword evidence="2" id="KW-1185">Reference proteome</keyword>
<reference evidence="1 2" key="1">
    <citation type="submission" date="2024-04" db="EMBL/GenBank/DDBJ databases">
        <title>Phyllosticta paracitricarpa is synonymous to the EU quarantine fungus P. citricarpa based on phylogenomic analyses.</title>
        <authorList>
            <consortium name="Lawrence Berkeley National Laboratory"/>
            <person name="Van Ingen-Buijs V.A."/>
            <person name="Van Westerhoven A.C."/>
            <person name="Haridas S."/>
            <person name="Skiadas P."/>
            <person name="Martin F."/>
            <person name="Groenewald J.Z."/>
            <person name="Crous P.W."/>
            <person name="Seidl M.F."/>
        </authorList>
    </citation>
    <scope>NUCLEOTIDE SEQUENCE [LARGE SCALE GENOMIC DNA]</scope>
    <source>
        <strain evidence="1 2">CBS 123371</strain>
    </source>
</reference>
<dbReference type="Proteomes" id="UP001363622">
    <property type="component" value="Unassembled WGS sequence"/>
</dbReference>
<dbReference type="InterPro" id="IPR027417">
    <property type="entry name" value="P-loop_NTPase"/>
</dbReference>